<evidence type="ECO:0000313" key="2">
    <source>
        <dbReference type="EMBL" id="KAK4112496.1"/>
    </source>
</evidence>
<dbReference type="Proteomes" id="UP001302812">
    <property type="component" value="Unassembled WGS sequence"/>
</dbReference>
<proteinExistence type="predicted"/>
<dbReference type="PANTHER" id="PTHR47098">
    <property type="entry name" value="PROTEIN MAK32"/>
    <property type="match status" value="1"/>
</dbReference>
<dbReference type="SUPFAM" id="SSF53613">
    <property type="entry name" value="Ribokinase-like"/>
    <property type="match status" value="1"/>
</dbReference>
<evidence type="ECO:0008006" key="4">
    <source>
        <dbReference type="Google" id="ProtNLM"/>
    </source>
</evidence>
<dbReference type="InterPro" id="IPR029056">
    <property type="entry name" value="Ribokinase-like"/>
</dbReference>
<reference evidence="2" key="2">
    <citation type="submission" date="2023-05" db="EMBL/GenBank/DDBJ databases">
        <authorList>
            <consortium name="Lawrence Berkeley National Laboratory"/>
            <person name="Steindorff A."/>
            <person name="Hensen N."/>
            <person name="Bonometti L."/>
            <person name="Westerberg I."/>
            <person name="Brannstrom I.O."/>
            <person name="Guillou S."/>
            <person name="Cros-Aarteil S."/>
            <person name="Calhoun S."/>
            <person name="Haridas S."/>
            <person name="Kuo A."/>
            <person name="Mondo S."/>
            <person name="Pangilinan J."/>
            <person name="Riley R."/>
            <person name="Labutti K."/>
            <person name="Andreopoulos B."/>
            <person name="Lipzen A."/>
            <person name="Chen C."/>
            <person name="Yanf M."/>
            <person name="Daum C."/>
            <person name="Ng V."/>
            <person name="Clum A."/>
            <person name="Ohm R."/>
            <person name="Martin F."/>
            <person name="Silar P."/>
            <person name="Natvig D."/>
            <person name="Lalanne C."/>
            <person name="Gautier V."/>
            <person name="Ament-Velasquez S.L."/>
            <person name="Kruys A."/>
            <person name="Hutchinson M.I."/>
            <person name="Powell A.J."/>
            <person name="Barry K."/>
            <person name="Miller A.N."/>
            <person name="Grigoriev I.V."/>
            <person name="Debuchy R."/>
            <person name="Gladieux P."/>
            <person name="Thoren M.H."/>
            <person name="Johannesson H."/>
        </authorList>
    </citation>
    <scope>NUCLEOTIDE SEQUENCE</scope>
    <source>
        <strain evidence="2">CBS 508.74</strain>
    </source>
</reference>
<dbReference type="EMBL" id="MU853342">
    <property type="protein sequence ID" value="KAK4112496.1"/>
    <property type="molecule type" value="Genomic_DNA"/>
</dbReference>
<gene>
    <name evidence="2" type="ORF">N656DRAFT_779356</name>
</gene>
<dbReference type="PANTHER" id="PTHR47098:SF2">
    <property type="entry name" value="PROTEIN MAK32"/>
    <property type="match status" value="1"/>
</dbReference>
<keyword evidence="3" id="KW-1185">Reference proteome</keyword>
<feature type="compositionally biased region" description="Basic and acidic residues" evidence="1">
    <location>
        <begin position="63"/>
        <end position="75"/>
    </location>
</feature>
<feature type="region of interest" description="Disordered" evidence="1">
    <location>
        <begin position="61"/>
        <end position="99"/>
    </location>
</feature>
<dbReference type="GeneID" id="89939301"/>
<protein>
    <recommendedName>
        <fullName evidence="4">Carbohydrate kinase PfkB domain-containing protein</fullName>
    </recommendedName>
</protein>
<evidence type="ECO:0000256" key="1">
    <source>
        <dbReference type="SAM" id="MobiDB-lite"/>
    </source>
</evidence>
<accession>A0AAN6TDM5</accession>
<feature type="compositionally biased region" description="Basic and acidic residues" evidence="1">
    <location>
        <begin position="85"/>
        <end position="99"/>
    </location>
</feature>
<evidence type="ECO:0000313" key="3">
    <source>
        <dbReference type="Proteomes" id="UP001302812"/>
    </source>
</evidence>
<organism evidence="2 3">
    <name type="scientific">Canariomyces notabilis</name>
    <dbReference type="NCBI Taxonomy" id="2074819"/>
    <lineage>
        <taxon>Eukaryota</taxon>
        <taxon>Fungi</taxon>
        <taxon>Dikarya</taxon>
        <taxon>Ascomycota</taxon>
        <taxon>Pezizomycotina</taxon>
        <taxon>Sordariomycetes</taxon>
        <taxon>Sordariomycetidae</taxon>
        <taxon>Sordariales</taxon>
        <taxon>Chaetomiaceae</taxon>
        <taxon>Canariomyces</taxon>
    </lineage>
</organism>
<dbReference type="Gene3D" id="3.40.1190.20">
    <property type="match status" value="1"/>
</dbReference>
<comment type="caution">
    <text evidence="2">The sequence shown here is derived from an EMBL/GenBank/DDBJ whole genome shotgun (WGS) entry which is preliminary data.</text>
</comment>
<dbReference type="RefSeq" id="XP_064670066.1">
    <property type="nucleotide sequence ID" value="XM_064815176.1"/>
</dbReference>
<sequence length="442" mass="49819">MASDPADQLPPIPRFVSVPIHTYFSYDPEGLRDYLNKHQELEQKLRMRYLFGLLGARIAAGSKDPKEPAGTKNPEEPEDSEDANESERSKDAKESTGAKHAHEIGHILFDLAPGEDSLYRCSYVTEGWGLTEVHVQHIPFDEEKEMSNLEFWEEICGFNPQLVPSPYPFSKAYGLFGRYGRYEGVIHELCSHDLSKTVAHFCCPVESLEPAYCKGESQSGEKRPLMMIWEPYFEGKFCVPKNLEKIKKACGQFDVVITNHVDLQAMFSEDPERSSSIRRRILRKLLAHSPVMEILARRFRVESYADELLRAGVGRSGTGWVVVRAGTRGCLVASAQGERVWLGPTRECFAYGGEDDGGVWRPMFAGALGYAVSRGDSLVEAAKLATVVLECRRYMPPLWVVTKEPTEPYVDKVPSPSKWLLRLEGQLEKELEDYKAISSASW</sequence>
<dbReference type="AlphaFoldDB" id="A0AAN6TDM5"/>
<reference evidence="2" key="1">
    <citation type="journal article" date="2023" name="Mol. Phylogenet. Evol.">
        <title>Genome-scale phylogeny and comparative genomics of the fungal order Sordariales.</title>
        <authorList>
            <person name="Hensen N."/>
            <person name="Bonometti L."/>
            <person name="Westerberg I."/>
            <person name="Brannstrom I.O."/>
            <person name="Guillou S."/>
            <person name="Cros-Aarteil S."/>
            <person name="Calhoun S."/>
            <person name="Haridas S."/>
            <person name="Kuo A."/>
            <person name="Mondo S."/>
            <person name="Pangilinan J."/>
            <person name="Riley R."/>
            <person name="LaButti K."/>
            <person name="Andreopoulos B."/>
            <person name="Lipzen A."/>
            <person name="Chen C."/>
            <person name="Yan M."/>
            <person name="Daum C."/>
            <person name="Ng V."/>
            <person name="Clum A."/>
            <person name="Steindorff A."/>
            <person name="Ohm R.A."/>
            <person name="Martin F."/>
            <person name="Silar P."/>
            <person name="Natvig D.O."/>
            <person name="Lalanne C."/>
            <person name="Gautier V."/>
            <person name="Ament-Velasquez S.L."/>
            <person name="Kruys A."/>
            <person name="Hutchinson M.I."/>
            <person name="Powell A.J."/>
            <person name="Barry K."/>
            <person name="Miller A.N."/>
            <person name="Grigoriev I.V."/>
            <person name="Debuchy R."/>
            <person name="Gladieux P."/>
            <person name="Hiltunen Thoren M."/>
            <person name="Johannesson H."/>
        </authorList>
    </citation>
    <scope>NUCLEOTIDE SEQUENCE</scope>
    <source>
        <strain evidence="2">CBS 508.74</strain>
    </source>
</reference>
<name>A0AAN6TDM5_9PEZI</name>